<evidence type="ECO:0000313" key="1">
    <source>
        <dbReference type="EMBL" id="KAF5538486.1"/>
    </source>
</evidence>
<dbReference type="EMBL" id="JAAOAM010000218">
    <property type="protein sequence ID" value="KAF5538486.1"/>
    <property type="molecule type" value="Genomic_DNA"/>
</dbReference>
<dbReference type="AlphaFoldDB" id="A0A8H5IPT6"/>
<accession>A0A8H5IPT6</accession>
<evidence type="ECO:0000313" key="2">
    <source>
        <dbReference type="Proteomes" id="UP000522262"/>
    </source>
</evidence>
<organism evidence="1 2">
    <name type="scientific">Fusarium mexicanum</name>
    <dbReference type="NCBI Taxonomy" id="751941"/>
    <lineage>
        <taxon>Eukaryota</taxon>
        <taxon>Fungi</taxon>
        <taxon>Dikarya</taxon>
        <taxon>Ascomycota</taxon>
        <taxon>Pezizomycotina</taxon>
        <taxon>Sordariomycetes</taxon>
        <taxon>Hypocreomycetidae</taxon>
        <taxon>Hypocreales</taxon>
        <taxon>Nectriaceae</taxon>
        <taxon>Fusarium</taxon>
        <taxon>Fusarium fujikuroi species complex</taxon>
    </lineage>
</organism>
<reference evidence="1 2" key="1">
    <citation type="submission" date="2020-05" db="EMBL/GenBank/DDBJ databases">
        <title>Identification and distribution of gene clusters putatively required for synthesis of sphingolipid metabolism inhibitors in phylogenetically diverse species of the filamentous fungus Fusarium.</title>
        <authorList>
            <person name="Kim H.-S."/>
            <person name="Busman M."/>
            <person name="Brown D.W."/>
            <person name="Divon H."/>
            <person name="Uhlig S."/>
            <person name="Proctor R.H."/>
        </authorList>
    </citation>
    <scope>NUCLEOTIDE SEQUENCE [LARGE SCALE GENOMIC DNA]</scope>
    <source>
        <strain evidence="1 2">NRRL 53147</strain>
    </source>
</reference>
<protein>
    <submittedName>
        <fullName evidence="1">Uncharacterized protein</fullName>
    </submittedName>
</protein>
<dbReference type="Proteomes" id="UP000522262">
    <property type="component" value="Unassembled WGS sequence"/>
</dbReference>
<comment type="caution">
    <text evidence="1">The sequence shown here is derived from an EMBL/GenBank/DDBJ whole genome shotgun (WGS) entry which is preliminary data.</text>
</comment>
<name>A0A8H5IPT6_9HYPO</name>
<keyword evidence="2" id="KW-1185">Reference proteome</keyword>
<sequence length="94" mass="10036">MMAINSAKGAQDPRLHSEMVCMTLFKKGGIQKLPSALISKSRGVTAASPLSGKLNEVTAITTRGPNDEKAKTLSMFLTDHESSDDVCSESSQHD</sequence>
<proteinExistence type="predicted"/>
<gene>
    <name evidence="1" type="ORF">FMEXI_9355</name>
</gene>